<keyword evidence="2" id="KW-0732">Signal</keyword>
<proteinExistence type="predicted"/>
<feature type="signal peptide" evidence="2">
    <location>
        <begin position="1"/>
        <end position="19"/>
    </location>
</feature>
<organism evidence="3 4">
    <name type="scientific">Actinopolyspora biskrensis</name>
    <dbReference type="NCBI Taxonomy" id="1470178"/>
    <lineage>
        <taxon>Bacteria</taxon>
        <taxon>Bacillati</taxon>
        <taxon>Actinomycetota</taxon>
        <taxon>Actinomycetes</taxon>
        <taxon>Actinopolysporales</taxon>
        <taxon>Actinopolysporaceae</taxon>
        <taxon>Actinopolyspora</taxon>
    </lineage>
</organism>
<reference evidence="3 4" key="1">
    <citation type="submission" date="2020-07" db="EMBL/GenBank/DDBJ databases">
        <title>Genomic Encyclopedia of Type Strains, Phase III (KMG-III): the genomes of soil and plant-associated and newly described type strains.</title>
        <authorList>
            <person name="Whitman W."/>
        </authorList>
    </citation>
    <scope>NUCLEOTIDE SEQUENCE [LARGE SCALE GENOMIC DNA]</scope>
    <source>
        <strain evidence="3 4">CECT 8576</strain>
    </source>
</reference>
<accession>A0A852Z301</accession>
<dbReference type="RefSeq" id="WP_179536900.1">
    <property type="nucleotide sequence ID" value="NZ_JACBYW010000008.1"/>
</dbReference>
<feature type="region of interest" description="Disordered" evidence="1">
    <location>
        <begin position="23"/>
        <end position="52"/>
    </location>
</feature>
<protein>
    <recommendedName>
        <fullName evidence="5">DUF3558 domain-containing protein</fullName>
    </recommendedName>
</protein>
<evidence type="ECO:0000256" key="1">
    <source>
        <dbReference type="SAM" id="MobiDB-lite"/>
    </source>
</evidence>
<comment type="caution">
    <text evidence="3">The sequence shown here is derived from an EMBL/GenBank/DDBJ whole genome shotgun (WGS) entry which is preliminary data.</text>
</comment>
<evidence type="ECO:0000313" key="3">
    <source>
        <dbReference type="EMBL" id="NYH80550.1"/>
    </source>
</evidence>
<feature type="region of interest" description="Disordered" evidence="1">
    <location>
        <begin position="73"/>
        <end position="101"/>
    </location>
</feature>
<gene>
    <name evidence="3" type="ORF">FHR84_003916</name>
</gene>
<dbReference type="Pfam" id="PF12079">
    <property type="entry name" value="DUF3558"/>
    <property type="match status" value="1"/>
</dbReference>
<keyword evidence="4" id="KW-1185">Reference proteome</keyword>
<dbReference type="InterPro" id="IPR024520">
    <property type="entry name" value="DUF3558"/>
</dbReference>
<name>A0A852Z301_9ACTN</name>
<dbReference type="Proteomes" id="UP000548304">
    <property type="component" value="Unassembled WGS sequence"/>
</dbReference>
<evidence type="ECO:0000256" key="2">
    <source>
        <dbReference type="SAM" id="SignalP"/>
    </source>
</evidence>
<sequence>MRKTVTTGISLFAGLLLLAGCGGQTDQSAQDTTNTETISSTNTNSTSEADFPKRTAPAKSITMEDHCSIITEQKASKLGVDQPPEESSSKGRTGCHYRKGEPGTRSGWAVFVGLDPDTTTKKFASKRSGDIQSIDGYPVFQTKKPYGCVISADLSDKGSLFVNGAGRDLTNKANNPHCKFFSKFAKSAIENLPNA</sequence>
<evidence type="ECO:0000313" key="4">
    <source>
        <dbReference type="Proteomes" id="UP000548304"/>
    </source>
</evidence>
<feature type="compositionally biased region" description="Low complexity" evidence="1">
    <location>
        <begin position="32"/>
        <end position="48"/>
    </location>
</feature>
<dbReference type="PROSITE" id="PS51257">
    <property type="entry name" value="PROKAR_LIPOPROTEIN"/>
    <property type="match status" value="1"/>
</dbReference>
<feature type="chain" id="PRO_5039400206" description="DUF3558 domain-containing protein" evidence="2">
    <location>
        <begin position="20"/>
        <end position="195"/>
    </location>
</feature>
<dbReference type="EMBL" id="JACBYW010000008">
    <property type="protein sequence ID" value="NYH80550.1"/>
    <property type="molecule type" value="Genomic_DNA"/>
</dbReference>
<dbReference type="AlphaFoldDB" id="A0A852Z301"/>
<evidence type="ECO:0008006" key="5">
    <source>
        <dbReference type="Google" id="ProtNLM"/>
    </source>
</evidence>